<comment type="caution">
    <text evidence="6">The sequence shown here is derived from an EMBL/GenBank/DDBJ whole genome shotgun (WGS) entry which is preliminary data.</text>
</comment>
<evidence type="ECO:0000256" key="3">
    <source>
        <dbReference type="ARBA" id="ARBA00022741"/>
    </source>
</evidence>
<evidence type="ECO:0000259" key="5">
    <source>
        <dbReference type="PROSITE" id="PS50893"/>
    </source>
</evidence>
<dbReference type="PANTHER" id="PTHR43335">
    <property type="entry name" value="ABC TRANSPORTER, ATP-BINDING PROTEIN"/>
    <property type="match status" value="1"/>
</dbReference>
<dbReference type="PROSITE" id="PS50893">
    <property type="entry name" value="ABC_TRANSPORTER_2"/>
    <property type="match status" value="1"/>
</dbReference>
<keyword evidence="2" id="KW-0813">Transport</keyword>
<evidence type="ECO:0000256" key="1">
    <source>
        <dbReference type="ARBA" id="ARBA00005417"/>
    </source>
</evidence>
<dbReference type="Pfam" id="PF00005">
    <property type="entry name" value="ABC_tran"/>
    <property type="match status" value="1"/>
</dbReference>
<dbReference type="SUPFAM" id="SSF52540">
    <property type="entry name" value="P-loop containing nucleoside triphosphate hydrolases"/>
    <property type="match status" value="1"/>
</dbReference>
<dbReference type="EMBL" id="DVFK01000045">
    <property type="protein sequence ID" value="HIQ67502.1"/>
    <property type="molecule type" value="Genomic_DNA"/>
</dbReference>
<dbReference type="AlphaFoldDB" id="A0A9D0Z1I1"/>
<organism evidence="6 7">
    <name type="scientific">Candidatus Faecousia excrementigallinarum</name>
    <dbReference type="NCBI Taxonomy" id="2840806"/>
    <lineage>
        <taxon>Bacteria</taxon>
        <taxon>Bacillati</taxon>
        <taxon>Bacillota</taxon>
        <taxon>Clostridia</taxon>
        <taxon>Eubacteriales</taxon>
        <taxon>Oscillospiraceae</taxon>
        <taxon>Faecousia</taxon>
    </lineage>
</organism>
<dbReference type="GO" id="GO:0005524">
    <property type="term" value="F:ATP binding"/>
    <property type="evidence" value="ECO:0007669"/>
    <property type="project" value="UniProtKB-KW"/>
</dbReference>
<dbReference type="CDD" id="cd03264">
    <property type="entry name" value="ABC_drug_resistance_like"/>
    <property type="match status" value="1"/>
</dbReference>
<dbReference type="GO" id="GO:0016887">
    <property type="term" value="F:ATP hydrolysis activity"/>
    <property type="evidence" value="ECO:0007669"/>
    <property type="project" value="InterPro"/>
</dbReference>
<keyword evidence="3" id="KW-0547">Nucleotide-binding</keyword>
<name>A0A9D0Z1I1_9FIRM</name>
<sequence length="289" mass="32125">MELEMRNLTKHYGKKEALKGVSVTLTPGIYGLLGPNGAGKSTWMNILTGNLRQTSGEIFLDGENISHLGRSYRRRLGYCPQQQTFYPSFTARRFLYYLASLQDMSREQAGERIEWALSAVALSDVANKPIGSFSGGMKQRLLIAQSLLHDPDILIMDEPTAGLDPRQRIAIRNLIGEIALHKIVMISTHVVQDVEYIAKELILLSQGEILRQATPPELLRELEGQLWEAVVPEAQLNEVSAYGTVCGLFQKSEGICVRLLGEKPPIPCKPAEPNLEDVYLRYFGAGEGL</sequence>
<dbReference type="Gene3D" id="3.40.50.300">
    <property type="entry name" value="P-loop containing nucleotide triphosphate hydrolases"/>
    <property type="match status" value="1"/>
</dbReference>
<dbReference type="PANTHER" id="PTHR43335:SF2">
    <property type="entry name" value="ABC TRANSPORTER, ATP-BINDING PROTEIN"/>
    <property type="match status" value="1"/>
</dbReference>
<evidence type="ECO:0000313" key="6">
    <source>
        <dbReference type="EMBL" id="HIQ67502.1"/>
    </source>
</evidence>
<feature type="domain" description="ABC transporter" evidence="5">
    <location>
        <begin position="3"/>
        <end position="231"/>
    </location>
</feature>
<dbReference type="SMART" id="SM00382">
    <property type="entry name" value="AAA"/>
    <property type="match status" value="1"/>
</dbReference>
<dbReference type="PROSITE" id="PS00211">
    <property type="entry name" value="ABC_TRANSPORTER_1"/>
    <property type="match status" value="1"/>
</dbReference>
<evidence type="ECO:0000256" key="4">
    <source>
        <dbReference type="ARBA" id="ARBA00022840"/>
    </source>
</evidence>
<protein>
    <submittedName>
        <fullName evidence="6">ABC transporter ATP-binding protein</fullName>
    </submittedName>
</protein>
<dbReference type="InterPro" id="IPR017871">
    <property type="entry name" value="ABC_transporter-like_CS"/>
</dbReference>
<gene>
    <name evidence="6" type="ORF">IAB74_03205</name>
</gene>
<dbReference type="InterPro" id="IPR027417">
    <property type="entry name" value="P-loop_NTPase"/>
</dbReference>
<proteinExistence type="inferred from homology"/>
<accession>A0A9D0Z1I1</accession>
<reference evidence="6" key="2">
    <citation type="journal article" date="2021" name="PeerJ">
        <title>Extensive microbial diversity within the chicken gut microbiome revealed by metagenomics and culture.</title>
        <authorList>
            <person name="Gilroy R."/>
            <person name="Ravi A."/>
            <person name="Getino M."/>
            <person name="Pursley I."/>
            <person name="Horton D.L."/>
            <person name="Alikhan N.F."/>
            <person name="Baker D."/>
            <person name="Gharbi K."/>
            <person name="Hall N."/>
            <person name="Watson M."/>
            <person name="Adriaenssens E.M."/>
            <person name="Foster-Nyarko E."/>
            <person name="Jarju S."/>
            <person name="Secka A."/>
            <person name="Antonio M."/>
            <person name="Oren A."/>
            <person name="Chaudhuri R.R."/>
            <person name="La Ragione R."/>
            <person name="Hildebrand F."/>
            <person name="Pallen M.J."/>
        </authorList>
    </citation>
    <scope>NUCLEOTIDE SEQUENCE</scope>
    <source>
        <strain evidence="6">13361</strain>
    </source>
</reference>
<dbReference type="InterPro" id="IPR003439">
    <property type="entry name" value="ABC_transporter-like_ATP-bd"/>
</dbReference>
<dbReference type="InterPro" id="IPR003593">
    <property type="entry name" value="AAA+_ATPase"/>
</dbReference>
<comment type="similarity">
    <text evidence="1">Belongs to the ABC transporter superfamily.</text>
</comment>
<keyword evidence="4 6" id="KW-0067">ATP-binding</keyword>
<dbReference type="Proteomes" id="UP000886796">
    <property type="component" value="Unassembled WGS sequence"/>
</dbReference>
<evidence type="ECO:0000313" key="7">
    <source>
        <dbReference type="Proteomes" id="UP000886796"/>
    </source>
</evidence>
<reference evidence="6" key="1">
    <citation type="submission" date="2020-10" db="EMBL/GenBank/DDBJ databases">
        <authorList>
            <person name="Gilroy R."/>
        </authorList>
    </citation>
    <scope>NUCLEOTIDE SEQUENCE</scope>
    <source>
        <strain evidence="6">13361</strain>
    </source>
</reference>
<evidence type="ECO:0000256" key="2">
    <source>
        <dbReference type="ARBA" id="ARBA00022448"/>
    </source>
</evidence>